<dbReference type="GO" id="GO:0005634">
    <property type="term" value="C:nucleus"/>
    <property type="evidence" value="ECO:0007669"/>
    <property type="project" value="UniProtKB-SubCell"/>
</dbReference>
<dbReference type="FunFam" id="1.10.10.60:FF:000394">
    <property type="entry name" value="MYB transcription factor"/>
    <property type="match status" value="1"/>
</dbReference>
<dbReference type="PANTHER" id="PTHR47994">
    <property type="entry name" value="F14D16.11-RELATED"/>
    <property type="match status" value="1"/>
</dbReference>
<feature type="domain" description="Myb-like" evidence="7">
    <location>
        <begin position="9"/>
        <end position="61"/>
    </location>
</feature>
<evidence type="ECO:0000313" key="9">
    <source>
        <dbReference type="EMBL" id="AGO03569.1"/>
    </source>
</evidence>
<evidence type="ECO:0000256" key="6">
    <source>
        <dbReference type="ARBA" id="ARBA00023242"/>
    </source>
</evidence>
<dbReference type="Gene3D" id="1.10.10.60">
    <property type="entry name" value="Homeodomain-like"/>
    <property type="match status" value="2"/>
</dbReference>
<keyword evidence="2" id="KW-0677">Repeat</keyword>
<dbReference type="GO" id="GO:0000976">
    <property type="term" value="F:transcription cis-regulatory region binding"/>
    <property type="evidence" value="ECO:0007669"/>
    <property type="project" value="UniProtKB-ARBA"/>
</dbReference>
<dbReference type="InterPro" id="IPR009057">
    <property type="entry name" value="Homeodomain-like_sf"/>
</dbReference>
<evidence type="ECO:0000256" key="5">
    <source>
        <dbReference type="ARBA" id="ARBA00023163"/>
    </source>
</evidence>
<dbReference type="FunFam" id="1.10.10.60:FF:000015">
    <property type="entry name" value="Transcription factor RAX3"/>
    <property type="match status" value="1"/>
</dbReference>
<reference evidence="9" key="1">
    <citation type="journal article" date="2013" name="Genetics">
        <title>Bulk Segregant Analysis of an Induced Floral Mutant Identifies a MIXTA-Like R2R3 MYB Controlling Nectar Guide Formation in Mimulus lewisii.</title>
        <authorList>
            <person name="Yuan Y.W."/>
            <person name="Sagawa J.M."/>
            <person name="Di Stilio V.S."/>
            <person name="Bradshaw H.D.Jr."/>
        </authorList>
    </citation>
    <scope>NUCLEOTIDE SEQUENCE</scope>
</reference>
<evidence type="ECO:0000259" key="7">
    <source>
        <dbReference type="PROSITE" id="PS50090"/>
    </source>
</evidence>
<dbReference type="InterPro" id="IPR015495">
    <property type="entry name" value="Myb_TF_plants"/>
</dbReference>
<evidence type="ECO:0000256" key="1">
    <source>
        <dbReference type="ARBA" id="ARBA00004123"/>
    </source>
</evidence>
<evidence type="ECO:0000256" key="2">
    <source>
        <dbReference type="ARBA" id="ARBA00022737"/>
    </source>
</evidence>
<proteinExistence type="predicted"/>
<comment type="subcellular location">
    <subcellularLocation>
        <location evidence="1">Nucleus</location>
    </subcellularLocation>
</comment>
<evidence type="ECO:0000256" key="3">
    <source>
        <dbReference type="ARBA" id="ARBA00023015"/>
    </source>
</evidence>
<sequence>MGRHSCCDKVGVKKGPWTPEEDRKLFSYVHQHGHGSWRALPPKAGLRRCGKSCRLRWINYLRPDIKRGKFSLQEEQTIIQLHALLGNRWSAIASHLPKRTDNEIKNHWNTQLKKRLSKMGIDPATHKPMSHALIGQPKHLSHMAQWEIVRLQAEARMVRCSKLASRAPVSNPNCYHSLLLTAAAAAPPPPPCLDILKVWKGMTWTKPPVVDNNDFFAPSDHNMLMMMTTTTTTTDSESAFLNCAAGNTADGKNSDYYGQDDNINGILMEHDNSSSILQQQQLEDRDMITDNHPIISSNFMMSTSQNMVAGDLPTSVLCAAANDVLFFEDNKFNYWSDILNSPPMDNWPVF</sequence>
<feature type="domain" description="HTH myb-type" evidence="8">
    <location>
        <begin position="62"/>
        <end position="116"/>
    </location>
</feature>
<dbReference type="InterPro" id="IPR017930">
    <property type="entry name" value="Myb_dom"/>
</dbReference>
<organism evidence="9">
    <name type="scientific">Erythranthe lewisii</name>
    <name type="common">Purple monkey flower</name>
    <name type="synonym">Mimulus lewisii</name>
    <dbReference type="NCBI Taxonomy" id="69919"/>
    <lineage>
        <taxon>Eukaryota</taxon>
        <taxon>Viridiplantae</taxon>
        <taxon>Streptophyta</taxon>
        <taxon>Embryophyta</taxon>
        <taxon>Tracheophyta</taxon>
        <taxon>Spermatophyta</taxon>
        <taxon>Magnoliopsida</taxon>
        <taxon>eudicotyledons</taxon>
        <taxon>Gunneridae</taxon>
        <taxon>Pentapetalae</taxon>
        <taxon>asterids</taxon>
        <taxon>lamiids</taxon>
        <taxon>Lamiales</taxon>
        <taxon>Phrymaceae</taxon>
        <taxon>Erythranthe</taxon>
    </lineage>
</organism>
<dbReference type="CDD" id="cd00167">
    <property type="entry name" value="SANT"/>
    <property type="match status" value="2"/>
</dbReference>
<dbReference type="Pfam" id="PF00249">
    <property type="entry name" value="Myb_DNA-binding"/>
    <property type="match status" value="2"/>
</dbReference>
<evidence type="ECO:0000259" key="8">
    <source>
        <dbReference type="PROSITE" id="PS51294"/>
    </source>
</evidence>
<keyword evidence="5" id="KW-0804">Transcription</keyword>
<name>R9WVR0_ERYLE</name>
<feature type="domain" description="HTH myb-type" evidence="8">
    <location>
        <begin position="9"/>
        <end position="61"/>
    </location>
</feature>
<gene>
    <name evidence="9" type="primary">MYBML5</name>
</gene>
<dbReference type="PANTHER" id="PTHR47994:SF5">
    <property type="entry name" value="F14D16.11-RELATED"/>
    <property type="match status" value="1"/>
</dbReference>
<keyword evidence="3" id="KW-0805">Transcription regulation</keyword>
<keyword evidence="4" id="KW-0238">DNA-binding</keyword>
<keyword evidence="6" id="KW-0539">Nucleus</keyword>
<dbReference type="SUPFAM" id="SSF46689">
    <property type="entry name" value="Homeodomain-like"/>
    <property type="match status" value="1"/>
</dbReference>
<dbReference type="SMART" id="SM00717">
    <property type="entry name" value="SANT"/>
    <property type="match status" value="2"/>
</dbReference>
<dbReference type="PROSITE" id="PS51294">
    <property type="entry name" value="HTH_MYB"/>
    <property type="match status" value="2"/>
</dbReference>
<accession>R9WVR0</accession>
<dbReference type="AlphaFoldDB" id="R9WVR0"/>
<dbReference type="PROSITE" id="PS50090">
    <property type="entry name" value="MYB_LIKE"/>
    <property type="match status" value="2"/>
</dbReference>
<evidence type="ECO:0000256" key="4">
    <source>
        <dbReference type="ARBA" id="ARBA00023125"/>
    </source>
</evidence>
<protein>
    <submittedName>
        <fullName evidence="9">MIXTA-like 5</fullName>
    </submittedName>
</protein>
<reference evidence="9" key="2">
    <citation type="submission" date="2013-02" db="EMBL/GenBank/DDBJ databases">
        <authorList>
            <person name="Yuan Y.-W."/>
            <person name="Sagawa J.M."/>
            <person name="Di Stilio V.S."/>
            <person name="Bradshaw H.D.Jr."/>
        </authorList>
    </citation>
    <scope>NUCLEOTIDE SEQUENCE</scope>
</reference>
<dbReference type="InterPro" id="IPR001005">
    <property type="entry name" value="SANT/Myb"/>
</dbReference>
<feature type="domain" description="Myb-like" evidence="7">
    <location>
        <begin position="62"/>
        <end position="112"/>
    </location>
</feature>
<dbReference type="EMBL" id="KC692458">
    <property type="protein sequence ID" value="AGO03569.1"/>
    <property type="molecule type" value="Genomic_DNA"/>
</dbReference>